<evidence type="ECO:0000259" key="7">
    <source>
        <dbReference type="PROSITE" id="PS52029"/>
    </source>
</evidence>
<dbReference type="GO" id="GO:0005576">
    <property type="term" value="C:extracellular region"/>
    <property type="evidence" value="ECO:0007669"/>
    <property type="project" value="TreeGrafter"/>
</dbReference>
<comment type="pathway">
    <text evidence="1 6">Cell wall biogenesis; peptidoglycan biosynthesis.</text>
</comment>
<dbReference type="InterPro" id="IPR005490">
    <property type="entry name" value="LD_TPept_cat_dom"/>
</dbReference>
<dbReference type="Pfam" id="PF16640">
    <property type="entry name" value="Big_3_5"/>
    <property type="match status" value="2"/>
</dbReference>
<dbReference type="Gene3D" id="2.40.440.10">
    <property type="entry name" value="L,D-transpeptidase catalytic domain-like"/>
    <property type="match status" value="1"/>
</dbReference>
<dbReference type="PANTHER" id="PTHR30582">
    <property type="entry name" value="L,D-TRANSPEPTIDASE"/>
    <property type="match status" value="1"/>
</dbReference>
<dbReference type="InterPro" id="IPR050979">
    <property type="entry name" value="LD-transpeptidase"/>
</dbReference>
<dbReference type="PROSITE" id="PS52029">
    <property type="entry name" value="LD_TPASE"/>
    <property type="match status" value="1"/>
</dbReference>
<feature type="domain" description="L,D-TPase catalytic" evidence="7">
    <location>
        <begin position="347"/>
        <end position="454"/>
    </location>
</feature>
<proteinExistence type="predicted"/>
<evidence type="ECO:0000256" key="4">
    <source>
        <dbReference type="ARBA" id="ARBA00022984"/>
    </source>
</evidence>
<dbReference type="Gene3D" id="2.60.40.10">
    <property type="entry name" value="Immunoglobulins"/>
    <property type="match status" value="3"/>
</dbReference>
<dbReference type="CDD" id="cd16913">
    <property type="entry name" value="YkuD_like"/>
    <property type="match status" value="1"/>
</dbReference>
<evidence type="ECO:0000256" key="5">
    <source>
        <dbReference type="ARBA" id="ARBA00023316"/>
    </source>
</evidence>
<keyword evidence="4 6" id="KW-0573">Peptidoglycan synthesis</keyword>
<dbReference type="GO" id="GO:0008360">
    <property type="term" value="P:regulation of cell shape"/>
    <property type="evidence" value="ECO:0007669"/>
    <property type="project" value="UniProtKB-UniRule"/>
</dbReference>
<keyword evidence="5 6" id="KW-0961">Cell wall biogenesis/degradation</keyword>
<reference evidence="8" key="1">
    <citation type="submission" date="2024-05" db="EMBL/GenBank/DDBJ databases">
        <authorList>
            <person name="Cai S.Y."/>
            <person name="Jin L.M."/>
            <person name="Li H.R."/>
        </authorList>
    </citation>
    <scope>NUCLEOTIDE SEQUENCE</scope>
    <source>
        <strain evidence="8">A5-74</strain>
    </source>
</reference>
<dbReference type="InterPro" id="IPR038063">
    <property type="entry name" value="Transpep_catalytic_dom"/>
</dbReference>
<feature type="active site" description="Proton donor/acceptor" evidence="6">
    <location>
        <position position="419"/>
    </location>
</feature>
<dbReference type="GO" id="GO:0005975">
    <property type="term" value="P:carbohydrate metabolic process"/>
    <property type="evidence" value="ECO:0007669"/>
    <property type="project" value="UniProtKB-ARBA"/>
</dbReference>
<dbReference type="EMBL" id="CP159218">
    <property type="protein sequence ID" value="XCG62133.1"/>
    <property type="molecule type" value="Genomic_DNA"/>
</dbReference>
<feature type="active site" description="Nucleophile" evidence="6">
    <location>
        <position position="430"/>
    </location>
</feature>
<evidence type="ECO:0000256" key="2">
    <source>
        <dbReference type="ARBA" id="ARBA00022679"/>
    </source>
</evidence>
<dbReference type="GO" id="GO:0018104">
    <property type="term" value="P:peptidoglycan-protein cross-linking"/>
    <property type="evidence" value="ECO:0007669"/>
    <property type="project" value="TreeGrafter"/>
</dbReference>
<name>A0AAU8DJI8_9ACTN</name>
<dbReference type="GO" id="GO:0071972">
    <property type="term" value="F:peptidoglycan L,D-transpeptidase activity"/>
    <property type="evidence" value="ECO:0007669"/>
    <property type="project" value="TreeGrafter"/>
</dbReference>
<dbReference type="InterPro" id="IPR013783">
    <property type="entry name" value="Ig-like_fold"/>
</dbReference>
<evidence type="ECO:0000313" key="8">
    <source>
        <dbReference type="EMBL" id="XCG62133.1"/>
    </source>
</evidence>
<evidence type="ECO:0000256" key="1">
    <source>
        <dbReference type="ARBA" id="ARBA00004752"/>
    </source>
</evidence>
<gene>
    <name evidence="8" type="ORF">ABLG96_12690</name>
</gene>
<dbReference type="SUPFAM" id="SSF141523">
    <property type="entry name" value="L,D-transpeptidase catalytic domain-like"/>
    <property type="match status" value="1"/>
</dbReference>
<accession>A0AAU8DJI8</accession>
<dbReference type="Pfam" id="PF03734">
    <property type="entry name" value="YkuD"/>
    <property type="match status" value="1"/>
</dbReference>
<protein>
    <submittedName>
        <fullName evidence="8">Ig-like domain repeat protein</fullName>
    </submittedName>
</protein>
<dbReference type="InterPro" id="IPR032109">
    <property type="entry name" value="Big_3_5"/>
</dbReference>
<organism evidence="8">
    <name type="scientific">Nakamurella sp. A5-74</name>
    <dbReference type="NCBI Taxonomy" id="3158264"/>
    <lineage>
        <taxon>Bacteria</taxon>
        <taxon>Bacillati</taxon>
        <taxon>Actinomycetota</taxon>
        <taxon>Actinomycetes</taxon>
        <taxon>Nakamurellales</taxon>
        <taxon>Nakamurellaceae</taxon>
        <taxon>Nakamurella</taxon>
    </lineage>
</organism>
<keyword evidence="2" id="KW-0808">Transferase</keyword>
<dbReference type="RefSeq" id="WP_353647748.1">
    <property type="nucleotide sequence ID" value="NZ_CP159218.1"/>
</dbReference>
<dbReference type="AlphaFoldDB" id="A0AAU8DJI8"/>
<keyword evidence="3 6" id="KW-0133">Cell shape</keyword>
<sequence length="459" mass="47096">MHRISTGARTAFRGIAIGGVAIALVTMPTVSADASMPAAAAATAPVIQQTAAAVAQLRPTITATAKASTIRLGSAVSVTGKVSGSKRVPTGRAVVNVNGVPRSNVKVAWNGTFTANITGLGPGTYTFAVRYAGDTTYAARYSAGFRVVVQTLSRTAVSSSTRIVYGDTLAVSAKVSASGVHTPSGRVAFYVSGHGFAAGNLSGAVATATVPVLKPGRYRVDGRYQGSSPVLGSVGSRLFDVVRAPSSVDVVLGSTTLEPNTRGTLKLAVSGTAVAPAGSAAILVDGVAKATVQLAAGRASVTLPVIAAGSHSVSVRYGGNSYYIGSTSASVTLKVKAAFVNGCNGAARACADLTHNLAWIQENGRIIYGPVPMLSGRPGYRTTTGMFSVYWKDIDHESSIFDSAPMPYSIFFNGGEAFHEGSLSIRSHGCVHLGNTAARYFWSALDYGDAVHVFGYAPY</sequence>
<dbReference type="GO" id="GO:0016740">
    <property type="term" value="F:transferase activity"/>
    <property type="evidence" value="ECO:0007669"/>
    <property type="project" value="UniProtKB-KW"/>
</dbReference>
<dbReference type="PANTHER" id="PTHR30582:SF33">
    <property type="entry name" value="EXPORTED PROTEIN"/>
    <property type="match status" value="1"/>
</dbReference>
<dbReference type="GO" id="GO:0071555">
    <property type="term" value="P:cell wall organization"/>
    <property type="evidence" value="ECO:0007669"/>
    <property type="project" value="UniProtKB-UniRule"/>
</dbReference>
<evidence type="ECO:0000256" key="3">
    <source>
        <dbReference type="ARBA" id="ARBA00022960"/>
    </source>
</evidence>
<evidence type="ECO:0000256" key="6">
    <source>
        <dbReference type="PROSITE-ProRule" id="PRU01373"/>
    </source>
</evidence>